<evidence type="ECO:0000256" key="8">
    <source>
        <dbReference type="RuleBase" id="RU367014"/>
    </source>
</evidence>
<dbReference type="InterPro" id="IPR027417">
    <property type="entry name" value="P-loop_NTPase"/>
</dbReference>
<comment type="function">
    <text evidence="8">GTPase involved in activation of the TORC1 signaling pathway, which promotes growth and represses autophagy in nutrient-rich conditions.</text>
</comment>
<dbReference type="InterPro" id="IPR039400">
    <property type="entry name" value="RagC/D"/>
</dbReference>
<dbReference type="PANTHER" id="PTHR11259">
    <property type="entry name" value="RAS-RELATED GTP BINDING RAG/GTR YEAST"/>
    <property type="match status" value="1"/>
</dbReference>
<keyword evidence="4" id="KW-0378">Hydrolase</keyword>
<dbReference type="GO" id="GO:0003924">
    <property type="term" value="F:GTPase activity"/>
    <property type="evidence" value="ECO:0007669"/>
    <property type="project" value="UniProtKB-UniRule"/>
</dbReference>
<comment type="subcellular location">
    <subcellularLocation>
        <location evidence="1">Endomembrane system</location>
    </subcellularLocation>
</comment>
<keyword evidence="3 8" id="KW-0547">Nucleotide-binding</keyword>
<comment type="catalytic activity">
    <reaction evidence="7">
        <text>GTP + H2O = GDP + phosphate + H(+)</text>
        <dbReference type="Rhea" id="RHEA:19669"/>
        <dbReference type="ChEBI" id="CHEBI:15377"/>
        <dbReference type="ChEBI" id="CHEBI:15378"/>
        <dbReference type="ChEBI" id="CHEBI:37565"/>
        <dbReference type="ChEBI" id="CHEBI:43474"/>
        <dbReference type="ChEBI" id="CHEBI:58189"/>
    </reaction>
    <physiologicalReaction direction="left-to-right" evidence="7">
        <dbReference type="Rhea" id="RHEA:19670"/>
    </physiologicalReaction>
</comment>
<dbReference type="GO" id="GO:1990131">
    <property type="term" value="C:Gtr1-Gtr2 GTPase complex"/>
    <property type="evidence" value="ECO:0007669"/>
    <property type="project" value="UniProtKB-UniRule"/>
</dbReference>
<dbReference type="CDD" id="cd11385">
    <property type="entry name" value="RagC_like"/>
    <property type="match status" value="1"/>
</dbReference>
<evidence type="ECO:0000256" key="1">
    <source>
        <dbReference type="ARBA" id="ARBA00004308"/>
    </source>
</evidence>
<dbReference type="GO" id="GO:1904263">
    <property type="term" value="P:positive regulation of TORC1 signaling"/>
    <property type="evidence" value="ECO:0007669"/>
    <property type="project" value="TreeGrafter"/>
</dbReference>
<dbReference type="SUPFAM" id="SSF52540">
    <property type="entry name" value="P-loop containing nucleoside triphosphate hydrolases"/>
    <property type="match status" value="1"/>
</dbReference>
<gene>
    <name evidence="10" type="ORF">FRX48_09646</name>
</gene>
<keyword evidence="6" id="KW-0472">Membrane</keyword>
<evidence type="ECO:0000313" key="11">
    <source>
        <dbReference type="Proteomes" id="UP000324767"/>
    </source>
</evidence>
<dbReference type="Gene3D" id="3.30.450.190">
    <property type="match status" value="1"/>
</dbReference>
<evidence type="ECO:0000256" key="7">
    <source>
        <dbReference type="ARBA" id="ARBA00049117"/>
    </source>
</evidence>
<feature type="region of interest" description="Disordered" evidence="9">
    <location>
        <begin position="1"/>
        <end position="26"/>
    </location>
</feature>
<dbReference type="GO" id="GO:0005634">
    <property type="term" value="C:nucleus"/>
    <property type="evidence" value="ECO:0007669"/>
    <property type="project" value="TreeGrafter"/>
</dbReference>
<comment type="caution">
    <text evidence="10">The sequence shown here is derived from an EMBL/GenBank/DDBJ whole genome shotgun (WGS) entry which is preliminary data.</text>
</comment>
<dbReference type="GO" id="GO:0010507">
    <property type="term" value="P:negative regulation of autophagy"/>
    <property type="evidence" value="ECO:0007669"/>
    <property type="project" value="TreeGrafter"/>
</dbReference>
<dbReference type="Gene3D" id="3.40.50.300">
    <property type="entry name" value="P-loop containing nucleotide triphosphate hydrolases"/>
    <property type="match status" value="1"/>
</dbReference>
<name>A0A5M8PBF5_9LECA</name>
<dbReference type="EMBL" id="VXIT01000025">
    <property type="protein sequence ID" value="KAA6406591.1"/>
    <property type="molecule type" value="Genomic_DNA"/>
</dbReference>
<dbReference type="AlphaFoldDB" id="A0A5M8PBF5"/>
<feature type="compositionally biased region" description="Polar residues" evidence="9">
    <location>
        <begin position="13"/>
        <end position="24"/>
    </location>
</feature>
<dbReference type="InterPro" id="IPR006762">
    <property type="entry name" value="Gtr1_RagA"/>
</dbReference>
<dbReference type="GO" id="GO:0000329">
    <property type="term" value="C:fungal-type vacuole membrane"/>
    <property type="evidence" value="ECO:0007669"/>
    <property type="project" value="TreeGrafter"/>
</dbReference>
<accession>A0A5M8PBF5</accession>
<dbReference type="Pfam" id="PF04670">
    <property type="entry name" value="Gtr1_RagA"/>
    <property type="match status" value="1"/>
</dbReference>
<evidence type="ECO:0000256" key="9">
    <source>
        <dbReference type="SAM" id="MobiDB-lite"/>
    </source>
</evidence>
<comment type="similarity">
    <text evidence="2 8">Belongs to the GTR/RAG GTP-binding protein family.</text>
</comment>
<dbReference type="GO" id="GO:0005525">
    <property type="term" value="F:GTP binding"/>
    <property type="evidence" value="ECO:0007669"/>
    <property type="project" value="UniProtKB-UniRule"/>
</dbReference>
<dbReference type="PANTHER" id="PTHR11259:SF2">
    <property type="entry name" value="GH16429P"/>
    <property type="match status" value="1"/>
</dbReference>
<evidence type="ECO:0000256" key="4">
    <source>
        <dbReference type="ARBA" id="ARBA00022801"/>
    </source>
</evidence>
<dbReference type="OrthoDB" id="26136at2759"/>
<comment type="subunit">
    <text evidence="8">Component of the GSE complex.</text>
</comment>
<dbReference type="GO" id="GO:0012505">
    <property type="term" value="C:endomembrane system"/>
    <property type="evidence" value="ECO:0007669"/>
    <property type="project" value="UniProtKB-SubCell"/>
</dbReference>
<evidence type="ECO:0000256" key="2">
    <source>
        <dbReference type="ARBA" id="ARBA00007756"/>
    </source>
</evidence>
<organism evidence="10 11">
    <name type="scientific">Lasallia pustulata</name>
    <dbReference type="NCBI Taxonomy" id="136370"/>
    <lineage>
        <taxon>Eukaryota</taxon>
        <taxon>Fungi</taxon>
        <taxon>Dikarya</taxon>
        <taxon>Ascomycota</taxon>
        <taxon>Pezizomycotina</taxon>
        <taxon>Lecanoromycetes</taxon>
        <taxon>OSLEUM clade</taxon>
        <taxon>Umbilicariomycetidae</taxon>
        <taxon>Umbilicariales</taxon>
        <taxon>Umbilicariaceae</taxon>
        <taxon>Lasallia</taxon>
    </lineage>
</organism>
<evidence type="ECO:0000256" key="6">
    <source>
        <dbReference type="ARBA" id="ARBA00023136"/>
    </source>
</evidence>
<reference evidence="10 11" key="1">
    <citation type="submission" date="2019-09" db="EMBL/GenBank/DDBJ databases">
        <title>The hologenome of the rock-dwelling lichen Lasallia pustulata.</title>
        <authorList>
            <person name="Greshake Tzovaras B."/>
            <person name="Segers F."/>
            <person name="Bicker A."/>
            <person name="Dal Grande F."/>
            <person name="Otte J."/>
            <person name="Hankeln T."/>
            <person name="Schmitt I."/>
            <person name="Ebersberger I."/>
        </authorList>
    </citation>
    <scope>NUCLEOTIDE SEQUENCE [LARGE SCALE GENOMIC DNA]</scope>
    <source>
        <strain evidence="10">A1-1</strain>
    </source>
</reference>
<evidence type="ECO:0000256" key="5">
    <source>
        <dbReference type="ARBA" id="ARBA00023134"/>
    </source>
</evidence>
<proteinExistence type="inferred from homology"/>
<evidence type="ECO:0000256" key="3">
    <source>
        <dbReference type="ARBA" id="ARBA00022741"/>
    </source>
</evidence>
<sequence length="345" mass="38749">MATKSHTVAEVPTNDSPTSANLAATRSAEHKPRLLLMGQKRSGKSSISNVVFHKMAPTETLFIEATTAIKKEAMHSFMEFQVWDIPGQIDYLDPSFDADDIFGGVGAMIWVLDAQDSYLVPILNLVETILHLQQTYPDIKYAVFIHKVDSLTDDFRLDTIRDINQRITDELMDAGLENPPVSFYPTSIFDHSIFEAFSKVIQVLVPQLPTLEALLNTVAAGCRMEKVYLFDVLSKIYIASDTSPVDMAAYELCSDWIDTIVDMSEIYAYQRESEGAGERDGWRQSAESTVGGVRGSSLYLKEINTYLCLIGVSNEPRFEIEKPLIDHNVQVFQDSLLEVFARNER</sequence>
<dbReference type="GO" id="GO:0009267">
    <property type="term" value="P:cellular response to starvation"/>
    <property type="evidence" value="ECO:0007669"/>
    <property type="project" value="TreeGrafter"/>
</dbReference>
<protein>
    <recommendedName>
        <fullName evidence="8">GTP-binding protein</fullName>
    </recommendedName>
</protein>
<dbReference type="Proteomes" id="UP000324767">
    <property type="component" value="Unassembled WGS sequence"/>
</dbReference>
<evidence type="ECO:0000313" key="10">
    <source>
        <dbReference type="EMBL" id="KAA6406591.1"/>
    </source>
</evidence>
<keyword evidence="5 8" id="KW-0342">GTP-binding</keyword>
<dbReference type="FunFam" id="3.40.50.300:FF:000643">
    <property type="entry name" value="Small monomeric GTPase (Gtr2)"/>
    <property type="match status" value="1"/>
</dbReference>